<evidence type="ECO:0000256" key="4">
    <source>
        <dbReference type="ARBA" id="ARBA00022692"/>
    </source>
</evidence>
<evidence type="ECO:0000256" key="3">
    <source>
        <dbReference type="ARBA" id="ARBA00022475"/>
    </source>
</evidence>
<feature type="domain" description="ABC transmembrane type-1" evidence="9">
    <location>
        <begin position="21"/>
        <end position="222"/>
    </location>
</feature>
<dbReference type="Gene3D" id="1.10.3720.10">
    <property type="entry name" value="MetI-like"/>
    <property type="match status" value="1"/>
</dbReference>
<evidence type="ECO:0000313" key="10">
    <source>
        <dbReference type="EMBL" id="AGS53401.1"/>
    </source>
</evidence>
<dbReference type="EMBL" id="JQ844232">
    <property type="protein sequence ID" value="AGS53401.1"/>
    <property type="molecule type" value="Genomic_DNA"/>
</dbReference>
<feature type="transmembrane region" description="Helical" evidence="8">
    <location>
        <begin position="20"/>
        <end position="45"/>
    </location>
</feature>
<reference evidence="10" key="1">
    <citation type="submission" date="2012-03" db="EMBL/GenBank/DDBJ databases">
        <title>Functional metagenomics reveals considerable lignocellulase gene clusters in the gut microbiome of a wood-feeding higher termite.</title>
        <authorList>
            <person name="Liu N."/>
        </authorList>
    </citation>
    <scope>NUCLEOTIDE SEQUENCE</scope>
</reference>
<keyword evidence="7 8" id="KW-0472">Membrane</keyword>
<feature type="transmembrane region" description="Helical" evidence="8">
    <location>
        <begin position="100"/>
        <end position="118"/>
    </location>
</feature>
<dbReference type="InterPro" id="IPR010065">
    <property type="entry name" value="AA_ABC_transptr_permease_3TM"/>
</dbReference>
<dbReference type="PANTHER" id="PTHR30614">
    <property type="entry name" value="MEMBRANE COMPONENT OF AMINO ACID ABC TRANSPORTER"/>
    <property type="match status" value="1"/>
</dbReference>
<dbReference type="GO" id="GO:0022857">
    <property type="term" value="F:transmembrane transporter activity"/>
    <property type="evidence" value="ECO:0007669"/>
    <property type="project" value="InterPro"/>
</dbReference>
<keyword evidence="5" id="KW-0029">Amino-acid transport</keyword>
<comment type="subcellular location">
    <subcellularLocation>
        <location evidence="1 8">Cell membrane</location>
        <topology evidence="1 8">Multi-pass membrane protein</topology>
    </subcellularLocation>
</comment>
<dbReference type="FunFam" id="1.10.3720.10:FF:000006">
    <property type="entry name" value="Glutamate/aspartate ABC transporter, permease protein GltK"/>
    <property type="match status" value="1"/>
</dbReference>
<keyword evidence="2 8" id="KW-0813">Transport</keyword>
<dbReference type="CDD" id="cd06261">
    <property type="entry name" value="TM_PBP2"/>
    <property type="match status" value="1"/>
</dbReference>
<protein>
    <submittedName>
        <fullName evidence="10">Putative amino-acid ABC transporter permease protein</fullName>
    </submittedName>
</protein>
<organism evidence="10">
    <name type="scientific">uncultured bacterium contig00025</name>
    <dbReference type="NCBI Taxonomy" id="1181514"/>
    <lineage>
        <taxon>Bacteria</taxon>
        <taxon>environmental samples</taxon>
    </lineage>
</organism>
<proteinExistence type="inferred from homology"/>
<dbReference type="GO" id="GO:0043190">
    <property type="term" value="C:ATP-binding cassette (ABC) transporter complex"/>
    <property type="evidence" value="ECO:0007669"/>
    <property type="project" value="InterPro"/>
</dbReference>
<evidence type="ECO:0000256" key="5">
    <source>
        <dbReference type="ARBA" id="ARBA00022970"/>
    </source>
</evidence>
<dbReference type="AlphaFoldDB" id="A0A806KMW4"/>
<dbReference type="InterPro" id="IPR035906">
    <property type="entry name" value="MetI-like_sf"/>
</dbReference>
<dbReference type="GO" id="GO:0006865">
    <property type="term" value="P:amino acid transport"/>
    <property type="evidence" value="ECO:0007669"/>
    <property type="project" value="UniProtKB-KW"/>
</dbReference>
<sequence>MGRIFDVSFVYLYLDDIVKGAPVALLITVVSFFSGILIGLFAALAKIHKLPVLSQIVTFYTSFTRGTPLLVQLFLLYYGLPIVSEALNAQFGWGLDVRGVPALAYALVVFSLNTGAYLTETVRGAIEAVDIGQYEAAQSIGMSGFQTHTRIVLPQAFLVALPNLGNTVIALLKDTSLAYVITVMEIMGSARRVGGAGYRYFEAFIAAALVYWVICILMELVTTRFERRMLRKRGLL</sequence>
<name>A0A806KMW4_9BACT</name>
<feature type="transmembrane region" description="Helical" evidence="8">
    <location>
        <begin position="57"/>
        <end position="80"/>
    </location>
</feature>
<dbReference type="Pfam" id="PF00528">
    <property type="entry name" value="BPD_transp_1"/>
    <property type="match status" value="1"/>
</dbReference>
<dbReference type="InterPro" id="IPR000515">
    <property type="entry name" value="MetI-like"/>
</dbReference>
<evidence type="ECO:0000256" key="8">
    <source>
        <dbReference type="RuleBase" id="RU363032"/>
    </source>
</evidence>
<dbReference type="InterPro" id="IPR043429">
    <property type="entry name" value="ArtM/GltK/GlnP/TcyL/YhdX-like"/>
</dbReference>
<evidence type="ECO:0000256" key="2">
    <source>
        <dbReference type="ARBA" id="ARBA00022448"/>
    </source>
</evidence>
<keyword evidence="4 8" id="KW-0812">Transmembrane</keyword>
<dbReference type="PROSITE" id="PS50928">
    <property type="entry name" value="ABC_TM1"/>
    <property type="match status" value="1"/>
</dbReference>
<keyword evidence="6 8" id="KW-1133">Transmembrane helix</keyword>
<dbReference type="PANTHER" id="PTHR30614:SF0">
    <property type="entry name" value="L-CYSTINE TRANSPORT SYSTEM PERMEASE PROTEIN TCYL"/>
    <property type="match status" value="1"/>
</dbReference>
<accession>A0A806KMW4</accession>
<evidence type="ECO:0000256" key="1">
    <source>
        <dbReference type="ARBA" id="ARBA00004651"/>
    </source>
</evidence>
<feature type="transmembrane region" description="Helical" evidence="8">
    <location>
        <begin position="203"/>
        <end position="223"/>
    </location>
</feature>
<evidence type="ECO:0000256" key="7">
    <source>
        <dbReference type="ARBA" id="ARBA00023136"/>
    </source>
</evidence>
<evidence type="ECO:0000256" key="6">
    <source>
        <dbReference type="ARBA" id="ARBA00022989"/>
    </source>
</evidence>
<dbReference type="SUPFAM" id="SSF161098">
    <property type="entry name" value="MetI-like"/>
    <property type="match status" value="1"/>
</dbReference>
<keyword evidence="3" id="KW-1003">Cell membrane</keyword>
<comment type="similarity">
    <text evidence="8">Belongs to the binding-protein-dependent transport system permease family.</text>
</comment>
<dbReference type="NCBIfam" id="TIGR01726">
    <property type="entry name" value="HEQRo_perm_3TM"/>
    <property type="match status" value="1"/>
</dbReference>
<evidence type="ECO:0000259" key="9">
    <source>
        <dbReference type="PROSITE" id="PS50928"/>
    </source>
</evidence>